<evidence type="ECO:0000256" key="2">
    <source>
        <dbReference type="ARBA" id="ARBA00022723"/>
    </source>
</evidence>
<dbReference type="InterPro" id="IPR032305">
    <property type="entry name" value="GTP-bd_M"/>
</dbReference>
<feature type="binding site" evidence="7">
    <location>
        <begin position="241"/>
        <end position="245"/>
    </location>
    <ligand>
        <name>GTP</name>
        <dbReference type="ChEBI" id="CHEBI:37565"/>
    </ligand>
</feature>
<dbReference type="NCBIfam" id="TIGR03156">
    <property type="entry name" value="GTP_HflX"/>
    <property type="match status" value="1"/>
</dbReference>
<name>A0AAE3AAZ2_9FIRM</name>
<dbReference type="InterPro" id="IPR027417">
    <property type="entry name" value="P-loop_NTPase"/>
</dbReference>
<comment type="function">
    <text evidence="6">GTPase that associates with the 50S ribosomal subunit and may have a role during protein synthesis or ribosome biogenesis.</text>
</comment>
<keyword evidence="5 6" id="KW-0342">GTP-binding</keyword>
<dbReference type="CDD" id="cd01878">
    <property type="entry name" value="HflX"/>
    <property type="match status" value="1"/>
</dbReference>
<evidence type="ECO:0000256" key="7">
    <source>
        <dbReference type="PIRSR" id="PIRSR006809-1"/>
    </source>
</evidence>
<keyword evidence="4 8" id="KW-0460">Magnesium</keyword>
<dbReference type="PIRSF" id="PIRSF006809">
    <property type="entry name" value="GTP-binding_hflX_prd"/>
    <property type="match status" value="1"/>
</dbReference>
<evidence type="ECO:0000256" key="6">
    <source>
        <dbReference type="HAMAP-Rule" id="MF_00900"/>
    </source>
</evidence>
<dbReference type="PROSITE" id="PS51705">
    <property type="entry name" value="G_HFLX"/>
    <property type="match status" value="1"/>
</dbReference>
<comment type="caution">
    <text evidence="10">The sequence shown here is derived from an EMBL/GenBank/DDBJ whole genome shotgun (WGS) entry which is preliminary data.</text>
</comment>
<dbReference type="GO" id="GO:0043022">
    <property type="term" value="F:ribosome binding"/>
    <property type="evidence" value="ECO:0007669"/>
    <property type="project" value="TreeGrafter"/>
</dbReference>
<feature type="binding site" evidence="8">
    <location>
        <position position="223"/>
    </location>
    <ligand>
        <name>Mg(2+)</name>
        <dbReference type="ChEBI" id="CHEBI:18420"/>
    </ligand>
</feature>
<keyword evidence="11" id="KW-1185">Reference proteome</keyword>
<dbReference type="Pfam" id="PF13167">
    <property type="entry name" value="GTP-bdg_N"/>
    <property type="match status" value="1"/>
</dbReference>
<comment type="subcellular location">
    <subcellularLocation>
        <location evidence="6">Cytoplasm</location>
    </subcellularLocation>
    <text evidence="6">May associate with membranes.</text>
</comment>
<dbReference type="GO" id="GO:0005525">
    <property type="term" value="F:GTP binding"/>
    <property type="evidence" value="ECO:0007669"/>
    <property type="project" value="UniProtKB-UniRule"/>
</dbReference>
<dbReference type="InterPro" id="IPR016496">
    <property type="entry name" value="GTPase_HflX"/>
</dbReference>
<dbReference type="Pfam" id="PF01926">
    <property type="entry name" value="MMR_HSR1"/>
    <property type="match status" value="1"/>
</dbReference>
<evidence type="ECO:0000256" key="8">
    <source>
        <dbReference type="PIRSR" id="PIRSR006809-2"/>
    </source>
</evidence>
<dbReference type="Gene3D" id="6.10.250.2860">
    <property type="match status" value="1"/>
</dbReference>
<evidence type="ECO:0000313" key="11">
    <source>
        <dbReference type="Proteomes" id="UP001199319"/>
    </source>
</evidence>
<sequence>MEQTTLQEEKRDYAVLVGLRSPVLGDDSADEESLAELSALVDTAGGQAVGMILQSRDKPDPHSFIGEGKVEEVRRMVQDEKATMVIFDNDLSPSQLRVLTEMTGVQVLDRSGLILDIFAQRARTREGRLQVELAQYQYLLPRLIGMWTHLERQGGTSGKGPIGSKGPGETQLETDRRHIHRKIDKLKAELEEVRRVRCTQRQRRMKNEIPVVAIVGYTNAGKSTLLNAITGAGIPANNRLFDTLDTTTRLLTVSDTLDVVISDTVGFIRKLPHQLVEAFKATLEELEYADLLLHVIDVSNPQWQQQAAIVESLIRELKADHIPCLRVYNKCDLAFSGQRSAGEDTVSISAKTGEGVPELLACIDKKLDKGTRRVTIHLPYDKAGLLDGLYREARVESVEYAATIDVAAVCTPKVLGQVKDYVEGWREEKEDWEL</sequence>
<comment type="similarity">
    <text evidence="6">Belongs to the TRAFAC class OBG-HflX-like GTPase superfamily. HflX GTPase family.</text>
</comment>
<keyword evidence="2 8" id="KW-0479">Metal-binding</keyword>
<feature type="binding site" evidence="8">
    <location>
        <position position="243"/>
    </location>
    <ligand>
        <name>Mg(2+)</name>
        <dbReference type="ChEBI" id="CHEBI:18420"/>
    </ligand>
</feature>
<reference evidence="10" key="1">
    <citation type="submission" date="2021-10" db="EMBL/GenBank/DDBJ databases">
        <title>Anaerobic single-cell dispensing facilitates the cultivation of human gut bacteria.</title>
        <authorList>
            <person name="Afrizal A."/>
        </authorList>
    </citation>
    <scope>NUCLEOTIDE SEQUENCE</scope>
    <source>
        <strain evidence="10">CLA-AA-H272</strain>
    </source>
</reference>
<feature type="binding site" evidence="7">
    <location>
        <begin position="349"/>
        <end position="351"/>
    </location>
    <ligand>
        <name>GTP</name>
        <dbReference type="ChEBI" id="CHEBI:37565"/>
    </ligand>
</feature>
<comment type="subunit">
    <text evidence="6">Monomer. Associates with the 50S ribosomal subunit.</text>
</comment>
<dbReference type="SUPFAM" id="SSF52540">
    <property type="entry name" value="P-loop containing nucleoside triphosphate hydrolases"/>
    <property type="match status" value="1"/>
</dbReference>
<dbReference type="InterPro" id="IPR042108">
    <property type="entry name" value="GTPase_HflX_N_sf"/>
</dbReference>
<feature type="binding site" evidence="7">
    <location>
        <begin position="263"/>
        <end position="266"/>
    </location>
    <ligand>
        <name>GTP</name>
        <dbReference type="ChEBI" id="CHEBI:37565"/>
    </ligand>
</feature>
<feature type="binding site" evidence="7">
    <location>
        <begin position="216"/>
        <end position="223"/>
    </location>
    <ligand>
        <name>GTP</name>
        <dbReference type="ChEBI" id="CHEBI:37565"/>
    </ligand>
</feature>
<feature type="domain" description="Hflx-type G" evidence="9">
    <location>
        <begin position="210"/>
        <end position="371"/>
    </location>
</feature>
<dbReference type="GO" id="GO:0005737">
    <property type="term" value="C:cytoplasm"/>
    <property type="evidence" value="ECO:0007669"/>
    <property type="project" value="UniProtKB-SubCell"/>
</dbReference>
<dbReference type="RefSeq" id="WP_302928522.1">
    <property type="nucleotide sequence ID" value="NZ_JAJEPW010000015.1"/>
</dbReference>
<keyword evidence="1 6" id="KW-0963">Cytoplasm</keyword>
<dbReference type="GO" id="GO:0003924">
    <property type="term" value="F:GTPase activity"/>
    <property type="evidence" value="ECO:0007669"/>
    <property type="project" value="UniProtKB-UniRule"/>
</dbReference>
<dbReference type="HAMAP" id="MF_00900">
    <property type="entry name" value="GTPase_HflX"/>
    <property type="match status" value="1"/>
</dbReference>
<dbReference type="PANTHER" id="PTHR10229:SF0">
    <property type="entry name" value="GTP-BINDING PROTEIN 6-RELATED"/>
    <property type="match status" value="1"/>
</dbReference>
<dbReference type="Gene3D" id="3.40.50.11060">
    <property type="entry name" value="GTPase HflX, N-terminal domain"/>
    <property type="match status" value="1"/>
</dbReference>
<dbReference type="Pfam" id="PF19275">
    <property type="entry name" value="HflX_C"/>
    <property type="match status" value="1"/>
</dbReference>
<dbReference type="EMBL" id="JAJEPW010000015">
    <property type="protein sequence ID" value="MCC2129227.1"/>
    <property type="molecule type" value="Genomic_DNA"/>
</dbReference>
<dbReference type="Proteomes" id="UP001199319">
    <property type="component" value="Unassembled WGS sequence"/>
</dbReference>
<dbReference type="GO" id="GO:0046872">
    <property type="term" value="F:metal ion binding"/>
    <property type="evidence" value="ECO:0007669"/>
    <property type="project" value="UniProtKB-KW"/>
</dbReference>
<evidence type="ECO:0000256" key="3">
    <source>
        <dbReference type="ARBA" id="ARBA00022741"/>
    </source>
</evidence>
<dbReference type="PANTHER" id="PTHR10229">
    <property type="entry name" value="GTP-BINDING PROTEIN HFLX"/>
    <property type="match status" value="1"/>
</dbReference>
<evidence type="ECO:0000313" key="10">
    <source>
        <dbReference type="EMBL" id="MCC2129227.1"/>
    </source>
</evidence>
<dbReference type="InterPro" id="IPR030394">
    <property type="entry name" value="G_HFLX_dom"/>
</dbReference>
<evidence type="ECO:0000256" key="5">
    <source>
        <dbReference type="ARBA" id="ARBA00023134"/>
    </source>
</evidence>
<comment type="cofactor">
    <cofactor evidence="8">
        <name>Mg(2+)</name>
        <dbReference type="ChEBI" id="CHEBI:18420"/>
    </cofactor>
</comment>
<dbReference type="PRINTS" id="PR00326">
    <property type="entry name" value="GTP1OBG"/>
</dbReference>
<keyword evidence="3 6" id="KW-0547">Nucleotide-binding</keyword>
<dbReference type="InterPro" id="IPR006073">
    <property type="entry name" value="GTP-bd"/>
</dbReference>
<dbReference type="AlphaFoldDB" id="A0AAE3AAZ2"/>
<evidence type="ECO:0000256" key="4">
    <source>
        <dbReference type="ARBA" id="ARBA00022842"/>
    </source>
</evidence>
<organism evidence="10 11">
    <name type="scientific">Brotocaccenecus cirricatena</name>
    <dbReference type="NCBI Taxonomy" id="3064195"/>
    <lineage>
        <taxon>Bacteria</taxon>
        <taxon>Bacillati</taxon>
        <taxon>Bacillota</taxon>
        <taxon>Clostridia</taxon>
        <taxon>Eubacteriales</taxon>
        <taxon>Oscillospiraceae</taxon>
        <taxon>Brotocaccenecus</taxon>
    </lineage>
</organism>
<dbReference type="InterPro" id="IPR005225">
    <property type="entry name" value="Small_GTP-bd"/>
</dbReference>
<proteinExistence type="inferred from homology"/>
<accession>A0AAE3AAZ2</accession>
<dbReference type="Gene3D" id="3.40.50.300">
    <property type="entry name" value="P-loop containing nucleotide triphosphate hydrolases"/>
    <property type="match status" value="1"/>
</dbReference>
<dbReference type="Pfam" id="PF16360">
    <property type="entry name" value="GTP-bdg_M"/>
    <property type="match status" value="1"/>
</dbReference>
<gene>
    <name evidence="6 10" type="primary">hflX</name>
    <name evidence="10" type="ORF">LKD37_06790</name>
</gene>
<feature type="binding site" evidence="7">
    <location>
        <begin position="329"/>
        <end position="332"/>
    </location>
    <ligand>
        <name>GTP</name>
        <dbReference type="ChEBI" id="CHEBI:37565"/>
    </ligand>
</feature>
<dbReference type="NCBIfam" id="TIGR00231">
    <property type="entry name" value="small_GTP"/>
    <property type="match status" value="1"/>
</dbReference>
<dbReference type="InterPro" id="IPR045498">
    <property type="entry name" value="HflX_C"/>
</dbReference>
<dbReference type="InterPro" id="IPR025121">
    <property type="entry name" value="GTPase_HflX_N"/>
</dbReference>
<protein>
    <recommendedName>
        <fullName evidence="6">GTPase HflX</fullName>
    </recommendedName>
    <alternativeName>
        <fullName evidence="6">GTP-binding protein HflX</fullName>
    </alternativeName>
</protein>
<evidence type="ECO:0000259" key="9">
    <source>
        <dbReference type="PROSITE" id="PS51705"/>
    </source>
</evidence>
<dbReference type="FunFam" id="3.40.50.11060:FF:000001">
    <property type="entry name" value="GTPase HflX"/>
    <property type="match status" value="1"/>
</dbReference>
<evidence type="ECO:0000256" key="1">
    <source>
        <dbReference type="ARBA" id="ARBA00022490"/>
    </source>
</evidence>